<dbReference type="InterPro" id="IPR001969">
    <property type="entry name" value="Aspartic_peptidase_AS"/>
</dbReference>
<dbReference type="InterPro" id="IPR021109">
    <property type="entry name" value="Peptidase_aspartic_dom_sf"/>
</dbReference>
<reference evidence="1 2" key="1">
    <citation type="journal article" date="2016" name="Environ. Microbiol.">
        <title>Genomic resolution of a cold subsurface aquifer community provides metabolic insights for novel microbes adapted to high CO concentrations.</title>
        <authorList>
            <person name="Probst A.J."/>
            <person name="Castelle C.J."/>
            <person name="Singh A."/>
            <person name="Brown C.T."/>
            <person name="Anantharaman K."/>
            <person name="Sharon I."/>
            <person name="Hug L.A."/>
            <person name="Burstein D."/>
            <person name="Emerson J.B."/>
            <person name="Thomas B.C."/>
            <person name="Banfield J.F."/>
        </authorList>
    </citation>
    <scope>NUCLEOTIDE SEQUENCE [LARGE SCALE GENOMIC DNA]</scope>
    <source>
        <strain evidence="1">CG2_30_40_21</strain>
    </source>
</reference>
<dbReference type="EMBL" id="MNYI01000029">
    <property type="protein sequence ID" value="OIP43002.1"/>
    <property type="molecule type" value="Genomic_DNA"/>
</dbReference>
<evidence type="ECO:0000313" key="1">
    <source>
        <dbReference type="EMBL" id="OIP43002.1"/>
    </source>
</evidence>
<dbReference type="AlphaFoldDB" id="A0A1J5EDV6"/>
<accession>A0A1J5EDV6</accession>
<sequence>MKKIYKAERVGSLLVVRSCLEGIENKVYPKLLVDTGSTYTIISQELLELIGCSPATPKRKQRITTGSGYEIVPVVVVSRFHCLGKTMNNKEILAHTLPFGTYVDGLLGMDFLTSFKIEIKPYSGEIVVQDMKDSL</sequence>
<name>A0A1J5EDV6_9BACT</name>
<dbReference type="GO" id="GO:0004190">
    <property type="term" value="F:aspartic-type endopeptidase activity"/>
    <property type="evidence" value="ECO:0007669"/>
    <property type="project" value="InterPro"/>
</dbReference>
<dbReference type="InterPro" id="IPR034122">
    <property type="entry name" value="Retropepsin-like_bacterial"/>
</dbReference>
<comment type="caution">
    <text evidence="1">The sequence shown here is derived from an EMBL/GenBank/DDBJ whole genome shotgun (WGS) entry which is preliminary data.</text>
</comment>
<organism evidence="1 2">
    <name type="scientific">Candidatus Desantisbacteria bacterium CG2_30_40_21</name>
    <dbReference type="NCBI Taxonomy" id="1817895"/>
    <lineage>
        <taxon>Bacteria</taxon>
        <taxon>Candidatus Desantisiibacteriota</taxon>
    </lineage>
</organism>
<evidence type="ECO:0000313" key="2">
    <source>
        <dbReference type="Proteomes" id="UP000183085"/>
    </source>
</evidence>
<dbReference type="PROSITE" id="PS00141">
    <property type="entry name" value="ASP_PROTEASE"/>
    <property type="match status" value="1"/>
</dbReference>
<dbReference type="STRING" id="1817895.AUJ95_01130"/>
<proteinExistence type="predicted"/>
<evidence type="ECO:0008006" key="3">
    <source>
        <dbReference type="Google" id="ProtNLM"/>
    </source>
</evidence>
<dbReference type="Pfam" id="PF13975">
    <property type="entry name" value="gag-asp_proteas"/>
    <property type="match status" value="1"/>
</dbReference>
<gene>
    <name evidence="1" type="ORF">AUJ95_01130</name>
</gene>
<dbReference type="SUPFAM" id="SSF50630">
    <property type="entry name" value="Acid proteases"/>
    <property type="match status" value="1"/>
</dbReference>
<dbReference type="CDD" id="cd05483">
    <property type="entry name" value="retropepsin_like_bacteria"/>
    <property type="match status" value="1"/>
</dbReference>
<dbReference type="Gene3D" id="2.40.70.10">
    <property type="entry name" value="Acid Proteases"/>
    <property type="match status" value="1"/>
</dbReference>
<dbReference type="Proteomes" id="UP000183085">
    <property type="component" value="Unassembled WGS sequence"/>
</dbReference>
<protein>
    <recommendedName>
        <fullName evidence="3">Peptidase A2A</fullName>
    </recommendedName>
</protein>
<dbReference type="GO" id="GO:0006508">
    <property type="term" value="P:proteolysis"/>
    <property type="evidence" value="ECO:0007669"/>
    <property type="project" value="InterPro"/>
</dbReference>